<sequence>MKLYDVASLWVGPELTWMEQMCLLSFVDKGHRTILYVYDDVKSVPDGVEVRDANEIMPSDQIIYHAATGSPAFHSDIFRLRMLDQTDYLWIDTDAYCWQPFVRPAHGHFYGWGTDETRKIYSGVLGLPKDSPTLQAMLELTKDEYPVPPFLPQRQQRRLQSQKDAGDGVHISLMRWGVCGPDALHYFLHQSGEVKHAFDGPVLYPVPFNSTRSFHRPKLKKGVFDLITEETLSVHFYGRRFRNIFALTDGIPMAGSFADDLCQKHGLDPSLTGHLFVRRKKNG</sequence>
<evidence type="ECO:0000313" key="2">
    <source>
        <dbReference type="Proteomes" id="UP001451782"/>
    </source>
</evidence>
<protein>
    <submittedName>
        <fullName evidence="1">Uncharacterized protein</fullName>
    </submittedName>
</protein>
<dbReference type="EMBL" id="CP151762">
    <property type="protein sequence ID" value="WZU64679.1"/>
    <property type="molecule type" value="Genomic_DNA"/>
</dbReference>
<accession>A0AAN0NJL3</accession>
<evidence type="ECO:0000313" key="1">
    <source>
        <dbReference type="EMBL" id="WZU64679.1"/>
    </source>
</evidence>
<gene>
    <name evidence="1" type="ORF">AABB28_05225</name>
</gene>
<proteinExistence type="predicted"/>
<dbReference type="Gene3D" id="3.90.550.20">
    <property type="match status" value="1"/>
</dbReference>
<name>A0AAN0NJL3_9RHOB</name>
<dbReference type="Proteomes" id="UP001451782">
    <property type="component" value="Chromosome"/>
</dbReference>
<keyword evidence="2" id="KW-1185">Reference proteome</keyword>
<dbReference type="KEGG" id="yag:AABB28_05225"/>
<reference evidence="1 2" key="1">
    <citation type="submission" date="2024-04" db="EMBL/GenBank/DDBJ databases">
        <title>Phylogenomic analyses of a clade within the roseobacter group suggest taxonomic reassignments of species of the genera Aestuariivita, Citreicella, Loktanella, Nautella, Pelagibaca, Ruegeria, Thalassobius, Thiobacimonas and Tropicibacter, and the proposal o.</title>
        <authorList>
            <person name="Jeon C.O."/>
        </authorList>
    </citation>
    <scope>NUCLEOTIDE SEQUENCE [LARGE SCALE GENOMIC DNA]</scope>
    <source>
        <strain evidence="1 2">G8-12</strain>
    </source>
</reference>
<dbReference type="AlphaFoldDB" id="A0AAN0NJL3"/>
<organism evidence="1 2">
    <name type="scientific">Yoonia algicola</name>
    <dbReference type="NCBI Taxonomy" id="3137368"/>
    <lineage>
        <taxon>Bacteria</taxon>
        <taxon>Pseudomonadati</taxon>
        <taxon>Pseudomonadota</taxon>
        <taxon>Alphaproteobacteria</taxon>
        <taxon>Rhodobacterales</taxon>
        <taxon>Paracoccaceae</taxon>
        <taxon>Yoonia</taxon>
    </lineage>
</organism>
<dbReference type="RefSeq" id="WP_342071040.1">
    <property type="nucleotide sequence ID" value="NZ_CP151762.1"/>
</dbReference>